<sequence length="134" mass="14103">MYLIFSIDSLLEPTQKKYHTTYDVYSCSQGGSGSSVPSWSPPPPPSACRCHRSLPGCGSRRSQAGYGARPWGLGSREVAAPATGSAHCVRCGGARGWEWMAARAPASGGVTSYGLPVRLCPSFLLRPSSPSSPN</sequence>
<reference evidence="1 2" key="1">
    <citation type="journal article" date="2009" name="Nature">
        <title>The Sorghum bicolor genome and the diversification of grasses.</title>
        <authorList>
            <person name="Paterson A.H."/>
            <person name="Bowers J.E."/>
            <person name="Bruggmann R."/>
            <person name="Dubchak I."/>
            <person name="Grimwood J."/>
            <person name="Gundlach H."/>
            <person name="Haberer G."/>
            <person name="Hellsten U."/>
            <person name="Mitros T."/>
            <person name="Poliakov A."/>
            <person name="Schmutz J."/>
            <person name="Spannagl M."/>
            <person name="Tang H."/>
            <person name="Wang X."/>
            <person name="Wicker T."/>
            <person name="Bharti A.K."/>
            <person name="Chapman J."/>
            <person name="Feltus F.A."/>
            <person name="Gowik U."/>
            <person name="Grigoriev I.V."/>
            <person name="Lyons E."/>
            <person name="Maher C.A."/>
            <person name="Martis M."/>
            <person name="Narechania A."/>
            <person name="Otillar R.P."/>
            <person name="Penning B.W."/>
            <person name="Salamov A.A."/>
            <person name="Wang Y."/>
            <person name="Zhang L."/>
            <person name="Carpita N.C."/>
            <person name="Freeling M."/>
            <person name="Gingle A.R."/>
            <person name="Hash C.T."/>
            <person name="Keller B."/>
            <person name="Klein P."/>
            <person name="Kresovich S."/>
            <person name="McCann M.C."/>
            <person name="Ming R."/>
            <person name="Peterson D.G."/>
            <person name="Mehboob-ur-Rahman"/>
            <person name="Ware D."/>
            <person name="Westhoff P."/>
            <person name="Mayer K.F."/>
            <person name="Messing J."/>
            <person name="Rokhsar D.S."/>
        </authorList>
    </citation>
    <scope>NUCLEOTIDE SEQUENCE [LARGE SCALE GENOMIC DNA]</scope>
    <source>
        <strain evidence="2">cv. BTx623</strain>
    </source>
</reference>
<dbReference type="EMBL" id="CM000768">
    <property type="protein sequence ID" value="KXG21732.1"/>
    <property type="molecule type" value="Genomic_DNA"/>
</dbReference>
<dbReference type="InParanoid" id="A0A1B6P7Y7"/>
<dbReference type="Gramene" id="KXG21732">
    <property type="protein sequence ID" value="KXG21732"/>
    <property type="gene ID" value="SORBI_3009G101000"/>
</dbReference>
<dbReference type="Proteomes" id="UP000000768">
    <property type="component" value="Chromosome 9"/>
</dbReference>
<evidence type="ECO:0000313" key="1">
    <source>
        <dbReference type="EMBL" id="KXG21732.1"/>
    </source>
</evidence>
<protein>
    <submittedName>
        <fullName evidence="1">Uncharacterized protein</fullName>
    </submittedName>
</protein>
<organism evidence="1 2">
    <name type="scientific">Sorghum bicolor</name>
    <name type="common">Sorghum</name>
    <name type="synonym">Sorghum vulgare</name>
    <dbReference type="NCBI Taxonomy" id="4558"/>
    <lineage>
        <taxon>Eukaryota</taxon>
        <taxon>Viridiplantae</taxon>
        <taxon>Streptophyta</taxon>
        <taxon>Embryophyta</taxon>
        <taxon>Tracheophyta</taxon>
        <taxon>Spermatophyta</taxon>
        <taxon>Magnoliopsida</taxon>
        <taxon>Liliopsida</taxon>
        <taxon>Poales</taxon>
        <taxon>Poaceae</taxon>
        <taxon>PACMAD clade</taxon>
        <taxon>Panicoideae</taxon>
        <taxon>Andropogonodae</taxon>
        <taxon>Andropogoneae</taxon>
        <taxon>Sorghinae</taxon>
        <taxon>Sorghum</taxon>
    </lineage>
</organism>
<keyword evidence="2" id="KW-1185">Reference proteome</keyword>
<dbReference type="AlphaFoldDB" id="A0A1B6P7Y7"/>
<evidence type="ECO:0000313" key="2">
    <source>
        <dbReference type="Proteomes" id="UP000000768"/>
    </source>
</evidence>
<proteinExistence type="predicted"/>
<gene>
    <name evidence="1" type="ORF">SORBI_3009G101000</name>
</gene>
<reference evidence="2" key="2">
    <citation type="journal article" date="2018" name="Plant J.">
        <title>The Sorghum bicolor reference genome: improved assembly, gene annotations, a transcriptome atlas, and signatures of genome organization.</title>
        <authorList>
            <person name="McCormick R.F."/>
            <person name="Truong S.K."/>
            <person name="Sreedasyam A."/>
            <person name="Jenkins J."/>
            <person name="Shu S."/>
            <person name="Sims D."/>
            <person name="Kennedy M."/>
            <person name="Amirebrahimi M."/>
            <person name="Weers B.D."/>
            <person name="McKinley B."/>
            <person name="Mattison A."/>
            <person name="Morishige D.T."/>
            <person name="Grimwood J."/>
            <person name="Schmutz J."/>
            <person name="Mullet J.E."/>
        </authorList>
    </citation>
    <scope>NUCLEOTIDE SEQUENCE [LARGE SCALE GENOMIC DNA]</scope>
    <source>
        <strain evidence="2">cv. BTx623</strain>
    </source>
</reference>
<name>A0A1B6P7Y7_SORBI</name>
<accession>A0A1B6P7Y7</accession>